<keyword evidence="9" id="KW-0732">Signal</keyword>
<comment type="similarity">
    <text evidence="4">Belongs to the putative lipase ROG1 family.</text>
</comment>
<evidence type="ECO:0000256" key="8">
    <source>
        <dbReference type="SAM" id="MobiDB-lite"/>
    </source>
</evidence>
<dbReference type="EMBL" id="LFIV01000025">
    <property type="protein sequence ID" value="KZL75278.1"/>
    <property type="molecule type" value="Genomic_DNA"/>
</dbReference>
<dbReference type="Gene3D" id="3.40.50.1820">
    <property type="entry name" value="alpha/beta hydrolase"/>
    <property type="match status" value="1"/>
</dbReference>
<evidence type="ECO:0000256" key="9">
    <source>
        <dbReference type="SAM" id="SignalP"/>
    </source>
</evidence>
<dbReference type="Pfam" id="PF05057">
    <property type="entry name" value="DUF676"/>
    <property type="match status" value="1"/>
</dbReference>
<dbReference type="Proteomes" id="UP000076552">
    <property type="component" value="Unassembled WGS sequence"/>
</dbReference>
<feature type="compositionally biased region" description="Low complexity" evidence="8">
    <location>
        <begin position="436"/>
        <end position="447"/>
    </location>
</feature>
<gene>
    <name evidence="11" type="ORF">CT0861_11082</name>
</gene>
<feature type="domain" description="DUF676" evidence="10">
    <location>
        <begin position="187"/>
        <end position="269"/>
    </location>
</feature>
<name>A0A166W3M3_9PEZI</name>
<protein>
    <submittedName>
        <fullName evidence="11">Ankyrin repeat-containing protein</fullName>
    </submittedName>
</protein>
<feature type="compositionally biased region" description="Basic and acidic residues" evidence="8">
    <location>
        <begin position="413"/>
        <end position="422"/>
    </location>
</feature>
<dbReference type="InterPro" id="IPR052374">
    <property type="entry name" value="SERAC1"/>
</dbReference>
<evidence type="ECO:0000256" key="2">
    <source>
        <dbReference type="ARBA" id="ARBA00004240"/>
    </source>
</evidence>
<evidence type="ECO:0000256" key="3">
    <source>
        <dbReference type="ARBA" id="ARBA00004370"/>
    </source>
</evidence>
<dbReference type="PANTHER" id="PTHR48182">
    <property type="entry name" value="PROTEIN SERAC1"/>
    <property type="match status" value="1"/>
</dbReference>
<proteinExistence type="inferred from homology"/>
<evidence type="ECO:0000256" key="1">
    <source>
        <dbReference type="ARBA" id="ARBA00004173"/>
    </source>
</evidence>
<evidence type="ECO:0000256" key="7">
    <source>
        <dbReference type="ARBA" id="ARBA00023136"/>
    </source>
</evidence>
<evidence type="ECO:0000313" key="11">
    <source>
        <dbReference type="EMBL" id="KZL75278.1"/>
    </source>
</evidence>
<keyword evidence="7" id="KW-0472">Membrane</keyword>
<dbReference type="GO" id="GO:0005783">
    <property type="term" value="C:endoplasmic reticulum"/>
    <property type="evidence" value="ECO:0007669"/>
    <property type="project" value="UniProtKB-SubCell"/>
</dbReference>
<feature type="chain" id="PRO_5007881566" evidence="9">
    <location>
        <begin position="32"/>
        <end position="527"/>
    </location>
</feature>
<dbReference type="GO" id="GO:0016020">
    <property type="term" value="C:membrane"/>
    <property type="evidence" value="ECO:0007669"/>
    <property type="project" value="UniProtKB-SubCell"/>
</dbReference>
<dbReference type="InterPro" id="IPR007751">
    <property type="entry name" value="DUF676_lipase-like"/>
</dbReference>
<evidence type="ECO:0000313" key="12">
    <source>
        <dbReference type="Proteomes" id="UP000076552"/>
    </source>
</evidence>
<organism evidence="11 12">
    <name type="scientific">Colletotrichum tofieldiae</name>
    <dbReference type="NCBI Taxonomy" id="708197"/>
    <lineage>
        <taxon>Eukaryota</taxon>
        <taxon>Fungi</taxon>
        <taxon>Dikarya</taxon>
        <taxon>Ascomycota</taxon>
        <taxon>Pezizomycotina</taxon>
        <taxon>Sordariomycetes</taxon>
        <taxon>Hypocreomycetidae</taxon>
        <taxon>Glomerellales</taxon>
        <taxon>Glomerellaceae</taxon>
        <taxon>Colletotrichum</taxon>
        <taxon>Colletotrichum spaethianum species complex</taxon>
    </lineage>
</organism>
<dbReference type="AlphaFoldDB" id="A0A166W3M3"/>
<dbReference type="InterPro" id="IPR029058">
    <property type="entry name" value="AB_hydrolase_fold"/>
</dbReference>
<keyword evidence="6" id="KW-0496">Mitochondrion</keyword>
<evidence type="ECO:0000256" key="4">
    <source>
        <dbReference type="ARBA" id="ARBA00007920"/>
    </source>
</evidence>
<sequence>MGNSSALLAAIALTLVAALLVLPFFQQPAQQQPTKRRLSLRVEDIPPDEHDRVERILQETVQNDAVLRHAVTAPVLRSLGHNGPRSLCATITLRTSLSLDDLVTRLRQSGVNSPYNYNYNFEGITPLHDDSESVDVDIIAVPGLGSHALGSWRAPDGDDVWLRDFLPRNIPNIRVLLYGYNTMLPSSRSKQSIEDLGGTLLEQIIAFRTRDGTSLRPIVFIGHSLGGLLIKEALVRAHRKPNDASSQFLQTCYGLIFFGVPNLGLRNEQLITLVRGQPNEPLVNDLLVDDDSEPSAFLKRLGDQFSELCEGHCRVVNFYECRLSPTIQLTQSGQWQKTGPPSLLVTRNSATCTGLVVMAKEDNIPLDTDHSGLVKYQSISQGFYLVVADRIGRLVDETKKEVTGRKSARRNPRRMDINERRGQTSRRHRSPRQTRPPRVSSPESSSRTLHIKDVKAGNGGYQILIPQGNTPIHAEGWTAGHNAVQAFGQVDGLIAQLEKIRNRDAELRGEEVEGEVISVSVSQMGTG</sequence>
<comment type="caution">
    <text evidence="11">The sequence shown here is derived from an EMBL/GenBank/DDBJ whole genome shotgun (WGS) entry which is preliminary data.</text>
</comment>
<evidence type="ECO:0000256" key="6">
    <source>
        <dbReference type="ARBA" id="ARBA00023128"/>
    </source>
</evidence>
<evidence type="ECO:0000256" key="5">
    <source>
        <dbReference type="ARBA" id="ARBA00022824"/>
    </source>
</evidence>
<reference evidence="11 12" key="1">
    <citation type="submission" date="2015-06" db="EMBL/GenBank/DDBJ databases">
        <title>Survival trade-offs in plant roots during colonization by closely related pathogenic and mutualistic fungi.</title>
        <authorList>
            <person name="Hacquard S."/>
            <person name="Kracher B."/>
            <person name="Hiruma K."/>
            <person name="Weinman A."/>
            <person name="Muench P."/>
            <person name="Garrido Oter R."/>
            <person name="Ver Loren van Themaat E."/>
            <person name="Dallerey J.-F."/>
            <person name="Damm U."/>
            <person name="Henrissat B."/>
            <person name="Lespinet O."/>
            <person name="Thon M."/>
            <person name="Kemen E."/>
            <person name="McHardy A.C."/>
            <person name="Schulze-Lefert P."/>
            <person name="O'Connell R.J."/>
        </authorList>
    </citation>
    <scope>NUCLEOTIDE SEQUENCE [LARGE SCALE GENOMIC DNA]</scope>
    <source>
        <strain evidence="11 12">0861</strain>
    </source>
</reference>
<keyword evidence="5" id="KW-0256">Endoplasmic reticulum</keyword>
<feature type="signal peptide" evidence="9">
    <location>
        <begin position="1"/>
        <end position="31"/>
    </location>
</feature>
<accession>A0A166W3M3</accession>
<evidence type="ECO:0000259" key="10">
    <source>
        <dbReference type="Pfam" id="PF05057"/>
    </source>
</evidence>
<feature type="compositionally biased region" description="Basic residues" evidence="8">
    <location>
        <begin position="423"/>
        <end position="432"/>
    </location>
</feature>
<keyword evidence="12" id="KW-1185">Reference proteome</keyword>
<dbReference type="SUPFAM" id="SSF53474">
    <property type="entry name" value="alpha/beta-Hydrolases"/>
    <property type="match status" value="1"/>
</dbReference>
<dbReference type="GO" id="GO:0005739">
    <property type="term" value="C:mitochondrion"/>
    <property type="evidence" value="ECO:0007669"/>
    <property type="project" value="UniProtKB-SubCell"/>
</dbReference>
<feature type="region of interest" description="Disordered" evidence="8">
    <location>
        <begin position="399"/>
        <end position="448"/>
    </location>
</feature>
<comment type="subcellular location">
    <subcellularLocation>
        <location evidence="2">Endoplasmic reticulum</location>
    </subcellularLocation>
    <subcellularLocation>
        <location evidence="3">Membrane</location>
    </subcellularLocation>
    <subcellularLocation>
        <location evidence="1">Mitochondrion</location>
    </subcellularLocation>
</comment>
<dbReference type="PANTHER" id="PTHR48182:SF2">
    <property type="entry name" value="PROTEIN SERAC1"/>
    <property type="match status" value="1"/>
</dbReference>